<gene>
    <name evidence="1" type="ORF">M8C21_009775</name>
</gene>
<dbReference type="AlphaFoldDB" id="A0AAD5CCT8"/>
<name>A0AAD5CCT8_AMBAR</name>
<proteinExistence type="predicted"/>
<dbReference type="GO" id="GO:0003688">
    <property type="term" value="F:DNA replication origin binding"/>
    <property type="evidence" value="ECO:0007669"/>
    <property type="project" value="TreeGrafter"/>
</dbReference>
<dbReference type="GO" id="GO:0006272">
    <property type="term" value="P:leading strand elongation"/>
    <property type="evidence" value="ECO:0007669"/>
    <property type="project" value="TreeGrafter"/>
</dbReference>
<comment type="caution">
    <text evidence="1">The sequence shown here is derived from an EMBL/GenBank/DDBJ whole genome shotgun (WGS) entry which is preliminary data.</text>
</comment>
<accession>A0AAD5CCT8</accession>
<dbReference type="Proteomes" id="UP001206925">
    <property type="component" value="Unassembled WGS sequence"/>
</dbReference>
<evidence type="ECO:0000313" key="1">
    <source>
        <dbReference type="EMBL" id="KAI7738244.1"/>
    </source>
</evidence>
<feature type="non-terminal residue" evidence="1">
    <location>
        <position position="1"/>
    </location>
</feature>
<dbReference type="Gene3D" id="2.40.50.730">
    <property type="match status" value="1"/>
</dbReference>
<dbReference type="PANTHER" id="PTHR45861:SF1">
    <property type="entry name" value="DNA POLYMERASE ALPHA CATALYTIC SUBUNIT"/>
    <property type="match status" value="1"/>
</dbReference>
<evidence type="ECO:0000313" key="2">
    <source>
        <dbReference type="Proteomes" id="UP001206925"/>
    </source>
</evidence>
<keyword evidence="2" id="KW-1185">Reference proteome</keyword>
<protein>
    <submittedName>
        <fullName evidence="1">Uncharacterized protein</fullName>
    </submittedName>
</protein>
<dbReference type="GO" id="GO:0003682">
    <property type="term" value="F:chromatin binding"/>
    <property type="evidence" value="ECO:0007669"/>
    <property type="project" value="TreeGrafter"/>
</dbReference>
<dbReference type="InterPro" id="IPR012337">
    <property type="entry name" value="RNaseH-like_sf"/>
</dbReference>
<dbReference type="EMBL" id="JAMZMK010008846">
    <property type="protein sequence ID" value="KAI7738244.1"/>
    <property type="molecule type" value="Genomic_DNA"/>
</dbReference>
<feature type="non-terminal residue" evidence="1">
    <location>
        <position position="190"/>
    </location>
</feature>
<sequence length="190" mass="20833">KHEVIEERELVGKDVNGEDLGGVEVEEKETAFSASVGLQGVVGAGLSEEIGSGLNSDGKSPFVVDSDGSLPFYMLDAYEEFYGSNAGNIYLFGKVKAGNAYHSCCVVVKNMQRCIYAIPSGPVFDEAVILKLQESKVSPTDFLTKLHEMASGLKADLTKQLLERNVSNFSMKPVKRNYAFERSDIERKEH</sequence>
<dbReference type="GO" id="GO:0005658">
    <property type="term" value="C:alpha DNA polymerase:primase complex"/>
    <property type="evidence" value="ECO:0007669"/>
    <property type="project" value="TreeGrafter"/>
</dbReference>
<dbReference type="GO" id="GO:0003697">
    <property type="term" value="F:single-stranded DNA binding"/>
    <property type="evidence" value="ECO:0007669"/>
    <property type="project" value="TreeGrafter"/>
</dbReference>
<dbReference type="GO" id="GO:1902975">
    <property type="term" value="P:mitotic DNA replication initiation"/>
    <property type="evidence" value="ECO:0007669"/>
    <property type="project" value="TreeGrafter"/>
</dbReference>
<organism evidence="1 2">
    <name type="scientific">Ambrosia artemisiifolia</name>
    <name type="common">Common ragweed</name>
    <dbReference type="NCBI Taxonomy" id="4212"/>
    <lineage>
        <taxon>Eukaryota</taxon>
        <taxon>Viridiplantae</taxon>
        <taxon>Streptophyta</taxon>
        <taxon>Embryophyta</taxon>
        <taxon>Tracheophyta</taxon>
        <taxon>Spermatophyta</taxon>
        <taxon>Magnoliopsida</taxon>
        <taxon>eudicotyledons</taxon>
        <taxon>Gunneridae</taxon>
        <taxon>Pentapetalae</taxon>
        <taxon>asterids</taxon>
        <taxon>campanulids</taxon>
        <taxon>Asterales</taxon>
        <taxon>Asteraceae</taxon>
        <taxon>Asteroideae</taxon>
        <taxon>Heliantheae alliance</taxon>
        <taxon>Heliantheae</taxon>
        <taxon>Ambrosia</taxon>
    </lineage>
</organism>
<dbReference type="SUPFAM" id="SSF53098">
    <property type="entry name" value="Ribonuclease H-like"/>
    <property type="match status" value="1"/>
</dbReference>
<reference evidence="1" key="1">
    <citation type="submission" date="2022-06" db="EMBL/GenBank/DDBJ databases">
        <title>Uncovering the hologenomic basis of an extraordinary plant invasion.</title>
        <authorList>
            <person name="Bieker V.C."/>
            <person name="Martin M.D."/>
            <person name="Gilbert T."/>
            <person name="Hodgins K."/>
            <person name="Battlay P."/>
            <person name="Petersen B."/>
            <person name="Wilson J."/>
        </authorList>
    </citation>
    <scope>NUCLEOTIDE SEQUENCE</scope>
    <source>
        <strain evidence="1">AA19_3_7</strain>
        <tissue evidence="1">Leaf</tissue>
    </source>
</reference>
<dbReference type="GO" id="GO:0003887">
    <property type="term" value="F:DNA-directed DNA polymerase activity"/>
    <property type="evidence" value="ECO:0007669"/>
    <property type="project" value="TreeGrafter"/>
</dbReference>
<dbReference type="GO" id="GO:0006273">
    <property type="term" value="P:lagging strand elongation"/>
    <property type="evidence" value="ECO:0007669"/>
    <property type="project" value="TreeGrafter"/>
</dbReference>
<dbReference type="PANTHER" id="PTHR45861">
    <property type="entry name" value="DNA POLYMERASE ALPHA CATALYTIC SUBUNIT"/>
    <property type="match status" value="1"/>
</dbReference>